<gene>
    <name evidence="1" type="ORF">LCGC14_2871470</name>
</gene>
<proteinExistence type="predicted"/>
<dbReference type="EMBL" id="LAZR01055760">
    <property type="protein sequence ID" value="KKK75666.1"/>
    <property type="molecule type" value="Genomic_DNA"/>
</dbReference>
<dbReference type="AlphaFoldDB" id="A0A0F9ATZ3"/>
<comment type="caution">
    <text evidence="1">The sequence shown here is derived from an EMBL/GenBank/DDBJ whole genome shotgun (WGS) entry which is preliminary data.</text>
</comment>
<accession>A0A0F9ATZ3</accession>
<reference evidence="1" key="1">
    <citation type="journal article" date="2015" name="Nature">
        <title>Complex archaea that bridge the gap between prokaryotes and eukaryotes.</title>
        <authorList>
            <person name="Spang A."/>
            <person name="Saw J.H."/>
            <person name="Jorgensen S.L."/>
            <person name="Zaremba-Niedzwiedzka K."/>
            <person name="Martijn J."/>
            <person name="Lind A.E."/>
            <person name="van Eijk R."/>
            <person name="Schleper C."/>
            <person name="Guy L."/>
            <person name="Ettema T.J."/>
        </authorList>
    </citation>
    <scope>NUCLEOTIDE SEQUENCE</scope>
</reference>
<organism evidence="1">
    <name type="scientific">marine sediment metagenome</name>
    <dbReference type="NCBI Taxonomy" id="412755"/>
    <lineage>
        <taxon>unclassified sequences</taxon>
        <taxon>metagenomes</taxon>
        <taxon>ecological metagenomes</taxon>
    </lineage>
</organism>
<sequence length="55" mass="6379">MARTCDKCGICLPKINPGNLCIACRIKRDRKHARTMKTPHRGRAVRFRNIGDWLE</sequence>
<name>A0A0F9ATZ3_9ZZZZ</name>
<protein>
    <submittedName>
        <fullName evidence="1">Uncharacterized protein</fullName>
    </submittedName>
</protein>
<evidence type="ECO:0000313" key="1">
    <source>
        <dbReference type="EMBL" id="KKK75666.1"/>
    </source>
</evidence>